<dbReference type="EMBL" id="JACCHP010000002">
    <property type="protein sequence ID" value="MBH5396793.1"/>
    <property type="molecule type" value="Genomic_DNA"/>
</dbReference>
<gene>
    <name evidence="3" type="ORF">HZZ13_03165</name>
</gene>
<dbReference type="RefSeq" id="WP_197958208.1">
    <property type="nucleotide sequence ID" value="NZ_JACCHP010000002.1"/>
</dbReference>
<reference evidence="3 4" key="1">
    <citation type="submission" date="2020-07" db="EMBL/GenBank/DDBJ databases">
        <title>Bradyrhizobium diversity isolated from nodules of indigenous legumes of Western Australia.</title>
        <authorList>
            <person name="Klepa M.S."/>
        </authorList>
    </citation>
    <scope>NUCLEOTIDE SEQUENCE [LARGE SCALE GENOMIC DNA]</scope>
    <source>
        <strain evidence="3 4">CNPSo 4010</strain>
    </source>
</reference>
<evidence type="ECO:0000313" key="4">
    <source>
        <dbReference type="Proteomes" id="UP000807370"/>
    </source>
</evidence>
<keyword evidence="2" id="KW-0732">Signal</keyword>
<keyword evidence="4" id="KW-1185">Reference proteome</keyword>
<feature type="region of interest" description="Disordered" evidence="1">
    <location>
        <begin position="75"/>
        <end position="101"/>
    </location>
</feature>
<evidence type="ECO:0000256" key="2">
    <source>
        <dbReference type="SAM" id="SignalP"/>
    </source>
</evidence>
<sequence length="101" mass="10606">MKNPLLITSVSILLGGASAAAAELPSFELSGFPMTRHQVGVLGATNVEEQLPGAIMTVEGMPASPHQIAVLHRRPERLPTSQKPGDAQAGLPRVMATELSR</sequence>
<name>A0ABS0PHW0_9BRAD</name>
<proteinExistence type="predicted"/>
<accession>A0ABS0PHW0</accession>
<comment type="caution">
    <text evidence="3">The sequence shown here is derived from an EMBL/GenBank/DDBJ whole genome shotgun (WGS) entry which is preliminary data.</text>
</comment>
<feature type="signal peptide" evidence="2">
    <location>
        <begin position="1"/>
        <end position="21"/>
    </location>
</feature>
<organism evidence="3 4">
    <name type="scientific">Bradyrhizobium agreste</name>
    <dbReference type="NCBI Taxonomy" id="2751811"/>
    <lineage>
        <taxon>Bacteria</taxon>
        <taxon>Pseudomonadati</taxon>
        <taxon>Pseudomonadota</taxon>
        <taxon>Alphaproteobacteria</taxon>
        <taxon>Hyphomicrobiales</taxon>
        <taxon>Nitrobacteraceae</taxon>
        <taxon>Bradyrhizobium</taxon>
    </lineage>
</organism>
<feature type="chain" id="PRO_5046345232" evidence="2">
    <location>
        <begin position="22"/>
        <end position="101"/>
    </location>
</feature>
<evidence type="ECO:0000256" key="1">
    <source>
        <dbReference type="SAM" id="MobiDB-lite"/>
    </source>
</evidence>
<evidence type="ECO:0000313" key="3">
    <source>
        <dbReference type="EMBL" id="MBH5396793.1"/>
    </source>
</evidence>
<protein>
    <submittedName>
        <fullName evidence="3">Uncharacterized protein</fullName>
    </submittedName>
</protein>
<dbReference type="Proteomes" id="UP000807370">
    <property type="component" value="Unassembled WGS sequence"/>
</dbReference>